<dbReference type="Proteomes" id="UP000198431">
    <property type="component" value="Unassembled WGS sequence"/>
</dbReference>
<gene>
    <name evidence="2" type="ORF">B0A72_22095</name>
    <name evidence="3" type="ORF">SAMN05444387_4046</name>
</gene>
<evidence type="ECO:0008006" key="6">
    <source>
        <dbReference type="Google" id="ProtNLM"/>
    </source>
</evidence>
<sequence length="167" mass="19401">MVKKKINIVLIIVVLGLWGSVFYKTISQYFFTKEIAANTVYSEKIQFNQINKDTFALEKVSRDPFLNKQTQEAVSFPKRQYTNNTSTAPKRAKPAIQPRQLTVWPAISYHGYIKDSRGELVIIKINQKMFRLRKDALADGIIVKKISSDSLELDFNKERKIIKRFKI</sequence>
<proteinExistence type="predicted"/>
<accession>A0AB36NVP9</accession>
<dbReference type="RefSeq" id="WP_073397636.1">
    <property type="nucleotide sequence ID" value="NZ_FRBX01000006.1"/>
</dbReference>
<evidence type="ECO:0000313" key="3">
    <source>
        <dbReference type="EMBL" id="SHN09077.1"/>
    </source>
</evidence>
<reference evidence="3 4" key="2">
    <citation type="submission" date="2016-11" db="EMBL/GenBank/DDBJ databases">
        <authorList>
            <person name="Varghese N."/>
            <person name="Submissions S."/>
        </authorList>
    </citation>
    <scope>NUCLEOTIDE SEQUENCE [LARGE SCALE GENOMIC DNA]</scope>
    <source>
        <strain evidence="3 4">DSM 6368</strain>
    </source>
</reference>
<keyword evidence="1" id="KW-0472">Membrane</keyword>
<protein>
    <recommendedName>
        <fullName evidence="6">Type II secretion system protein GspC N-terminal domain-containing protein</fullName>
    </recommendedName>
</protein>
<organism evidence="2 5">
    <name type="scientific">Flavobacterium pectinovorum</name>
    <dbReference type="NCBI Taxonomy" id="29533"/>
    <lineage>
        <taxon>Bacteria</taxon>
        <taxon>Pseudomonadati</taxon>
        <taxon>Bacteroidota</taxon>
        <taxon>Flavobacteriia</taxon>
        <taxon>Flavobacteriales</taxon>
        <taxon>Flavobacteriaceae</taxon>
        <taxon>Flavobacterium</taxon>
    </lineage>
</organism>
<evidence type="ECO:0000313" key="4">
    <source>
        <dbReference type="Proteomes" id="UP000184216"/>
    </source>
</evidence>
<dbReference type="AlphaFoldDB" id="A0AB36NVP9"/>
<keyword evidence="4" id="KW-1185">Reference proteome</keyword>
<comment type="caution">
    <text evidence="2">The sequence shown here is derived from an EMBL/GenBank/DDBJ whole genome shotgun (WGS) entry which is preliminary data.</text>
</comment>
<evidence type="ECO:0000313" key="2">
    <source>
        <dbReference type="EMBL" id="OXA99540.1"/>
    </source>
</evidence>
<evidence type="ECO:0000313" key="5">
    <source>
        <dbReference type="Proteomes" id="UP000198431"/>
    </source>
</evidence>
<name>A0AB36NVP9_9FLAO</name>
<dbReference type="EMBL" id="FRBX01000006">
    <property type="protein sequence ID" value="SHN09077.1"/>
    <property type="molecule type" value="Genomic_DNA"/>
</dbReference>
<feature type="transmembrane region" description="Helical" evidence="1">
    <location>
        <begin position="6"/>
        <end position="23"/>
    </location>
</feature>
<keyword evidence="1" id="KW-0812">Transmembrane</keyword>
<dbReference type="EMBL" id="MUHB01000027">
    <property type="protein sequence ID" value="OXA99540.1"/>
    <property type="molecule type" value="Genomic_DNA"/>
</dbReference>
<dbReference type="Proteomes" id="UP000184216">
    <property type="component" value="Unassembled WGS sequence"/>
</dbReference>
<keyword evidence="1" id="KW-1133">Transmembrane helix</keyword>
<evidence type="ECO:0000256" key="1">
    <source>
        <dbReference type="SAM" id="Phobius"/>
    </source>
</evidence>
<reference evidence="2 5" key="1">
    <citation type="submission" date="2016-11" db="EMBL/GenBank/DDBJ databases">
        <title>Whole genomes of Flavobacteriaceae.</title>
        <authorList>
            <person name="Stine C."/>
            <person name="Li C."/>
            <person name="Tadesse D."/>
        </authorList>
    </citation>
    <scope>NUCLEOTIDE SEQUENCE [LARGE SCALE GENOMIC DNA]</scope>
    <source>
        <strain evidence="2 5">ATCC 19366</strain>
    </source>
</reference>